<feature type="domain" description="Zorya protein ZorC EH" evidence="1">
    <location>
        <begin position="43"/>
        <end position="441"/>
    </location>
</feature>
<keyword evidence="3" id="KW-1185">Reference proteome</keyword>
<comment type="caution">
    <text evidence="2">The sequence shown here is derived from an EMBL/GenBank/DDBJ whole genome shotgun (WGS) entry which is preliminary data.</text>
</comment>
<evidence type="ECO:0000313" key="3">
    <source>
        <dbReference type="Proteomes" id="UP001055102"/>
    </source>
</evidence>
<reference evidence="2" key="2">
    <citation type="submission" date="2021-08" db="EMBL/GenBank/DDBJ databases">
        <authorList>
            <person name="Tani A."/>
            <person name="Ola A."/>
            <person name="Ogura Y."/>
            <person name="Katsura K."/>
            <person name="Hayashi T."/>
        </authorList>
    </citation>
    <scope>NUCLEOTIDE SEQUENCE</scope>
    <source>
        <strain evidence="2">LMG 23639</strain>
    </source>
</reference>
<evidence type="ECO:0000313" key="2">
    <source>
        <dbReference type="EMBL" id="GJE05268.1"/>
    </source>
</evidence>
<proteinExistence type="predicted"/>
<organism evidence="2 3">
    <name type="scientific">Methylobacterium jeotgali</name>
    <dbReference type="NCBI Taxonomy" id="381630"/>
    <lineage>
        <taxon>Bacteria</taxon>
        <taxon>Pseudomonadati</taxon>
        <taxon>Pseudomonadota</taxon>
        <taxon>Alphaproteobacteria</taxon>
        <taxon>Hyphomicrobiales</taxon>
        <taxon>Methylobacteriaceae</taxon>
        <taxon>Methylobacterium</taxon>
    </lineage>
</organism>
<reference evidence="2" key="1">
    <citation type="journal article" date="2021" name="Front. Microbiol.">
        <title>Comprehensive Comparative Genomics and Phenotyping of Methylobacterium Species.</title>
        <authorList>
            <person name="Alessa O."/>
            <person name="Ogura Y."/>
            <person name="Fujitani Y."/>
            <person name="Takami H."/>
            <person name="Hayashi T."/>
            <person name="Sahin N."/>
            <person name="Tani A."/>
        </authorList>
    </citation>
    <scope>NUCLEOTIDE SEQUENCE</scope>
    <source>
        <strain evidence="2">LMG 23639</strain>
    </source>
</reference>
<dbReference type="RefSeq" id="WP_238273959.1">
    <property type="nucleotide sequence ID" value="NZ_BPQR01000010.1"/>
</dbReference>
<evidence type="ECO:0000259" key="1">
    <source>
        <dbReference type="Pfam" id="PF15611"/>
    </source>
</evidence>
<protein>
    <recommendedName>
        <fullName evidence="1">Zorya protein ZorC EH domain-containing protein</fullName>
    </recommendedName>
</protein>
<accession>A0ABQ4STT6</accession>
<name>A0ABQ4STT6_9HYPH</name>
<sequence length="459" mass="51134">MQMKRALADLADPPRFGVRLPERATAVAAAEAIAPNDIEVEIKEPDDLDEIADRVALAFQAGHPPGRRDLKHAPLCLWDGARPLARRPGGVDGLLDHVSRSGRKSLFRRLAATYVIKFPFGDPSLMRVADTLRVIAGDYVDTWSAAADALSLFDPARAPGIIAGIALETGRSPTDVLASHGIRGLATESKLCEAAFLAGISQICESVTLSPAARLASIRAWGFRADGTLLFPQHRGPLADALVLPYADVDPPAIVNQYLDFLLKAFRDPRVGSENWGTMACTPIVLRWLTTLTLRQFLDVVDGYALESHWKYRRKFWEAVNNRRLISDAWVAFDGDGAFKARRIFGANTQYARLHSSKRKRIERGHAVLLLKIGNGIVAEWSQNGICNIWHDAHDDTAPKWRRQDYTADEVRLIDDTEILCRHASIKHDQSERYYWQSDVANQIFDLTGVRITPSEYRI</sequence>
<dbReference type="Proteomes" id="UP001055102">
    <property type="component" value="Unassembled WGS sequence"/>
</dbReference>
<dbReference type="EMBL" id="BPQR01000010">
    <property type="protein sequence ID" value="GJE05268.1"/>
    <property type="molecule type" value="Genomic_DNA"/>
</dbReference>
<dbReference type="Pfam" id="PF15611">
    <property type="entry name" value="EH_Signature"/>
    <property type="match status" value="1"/>
</dbReference>
<dbReference type="InterPro" id="IPR028943">
    <property type="entry name" value="ZorC_EH_Signature_dom"/>
</dbReference>
<gene>
    <name evidence="2" type="ORF">AOPFMNJM_0566</name>
</gene>